<sequence length="886" mass="99521">MRLLHRLISSYVTSLRRRNKFFRRFSLGIIFILSTVMVSHLDLSLGVGISSATAVEARQISFKALVEKGKQYYQAGEFTKAIEKWREAEGVFRSKGDVLNQSAVLSNLALAYQQLGNWSEANLSIENSLKLLNNLSASHVKSLRAEAFNIQGSILISQGKTQQALDSWIAAGNIYQKVKNNAGYIRSLLNQSQALRAMGLYPRAKSSLEQVNQSLQQEPPSLLKAASLLNFGDTLRLMGDLQTSHKVLLESLAIAEKLDSQNDIASASLSLGNNARDRELPEEAFKYYQRAIISATSPIDKVRSQLNQLRLLIDMQKWQEAEDLAAQIKPQIQSLPISRTAIYTKVNFVQSLTRIKDNKQDTKQHNNWENNYSAKLLGLAVREAQTIEDSRAESYALGYLGELYEKSQQLSDARKLTEKALILAQITNANDIAYRWQWQLGRLLKKQNQIDEAITAYSESVKTLDLIRNDLVANNVDVQFSFRESVEPVYRELVGLLLQPQSTENSKSGKQQEKVNQSNLQKARKIIESLQLAELDNYFREACLTNSPTQIDKIDPQAAVIYPIILPDRLEIVLSLPNQTLHHYSSAIPQGQLEKNIQQMRRSLRRTSLKKERLTTAQNLYNLLIKPAEAELQKNDIKTLAFVLDGSIKNLPMAALFDGQQYLIEKYNLALTPGLQLFAPRPLEDKNLKVLVGGLSESRQGFSSLPGVKTEINQIKSEIASKVLINQTFTTKLLEKQITKTPFPVVHLATHGQFSSNAKDTFVLTWDNRINVKQLGQLLQNRDTYSKNPIELLVLSACQTAEGDKRAALGLAGVAVRSGARSTLASLWAVDDQSTSAFMVEFYKQLSQPNMSKAQALRKAQISLIKQSGFKHPFYWAPFVLIGNWL</sequence>
<dbReference type="InterPro" id="IPR019734">
    <property type="entry name" value="TPR_rpt"/>
</dbReference>
<dbReference type="AlphaFoldDB" id="A0A1Z4LQ29"/>
<gene>
    <name evidence="2" type="ORF">NIES267_28430</name>
</gene>
<dbReference type="OrthoDB" id="446317at2"/>
<dbReference type="SMART" id="SM00028">
    <property type="entry name" value="TPR"/>
    <property type="match status" value="7"/>
</dbReference>
<reference evidence="2 3" key="1">
    <citation type="submission" date="2017-06" db="EMBL/GenBank/DDBJ databases">
        <title>Genome sequencing of cyanobaciteial culture collection at National Institute for Environmental Studies (NIES).</title>
        <authorList>
            <person name="Hirose Y."/>
            <person name="Shimura Y."/>
            <person name="Fujisawa T."/>
            <person name="Nakamura Y."/>
            <person name="Kawachi M."/>
        </authorList>
    </citation>
    <scope>NUCLEOTIDE SEQUENCE [LARGE SCALE GENOMIC DNA]</scope>
    <source>
        <strain evidence="2 3">NIES-267</strain>
    </source>
</reference>
<dbReference type="Proteomes" id="UP000218418">
    <property type="component" value="Chromosome"/>
</dbReference>
<organism evidence="2 3">
    <name type="scientific">Calothrix parasitica NIES-267</name>
    <dbReference type="NCBI Taxonomy" id="1973488"/>
    <lineage>
        <taxon>Bacteria</taxon>
        <taxon>Bacillati</taxon>
        <taxon>Cyanobacteriota</taxon>
        <taxon>Cyanophyceae</taxon>
        <taxon>Nostocales</taxon>
        <taxon>Calotrichaceae</taxon>
        <taxon>Calothrix</taxon>
    </lineage>
</organism>
<dbReference type="PANTHER" id="PTHR10098:SF112">
    <property type="entry name" value="SLR0380 PROTEIN"/>
    <property type="match status" value="1"/>
</dbReference>
<dbReference type="EMBL" id="AP018227">
    <property type="protein sequence ID" value="BAY83356.1"/>
    <property type="molecule type" value="Genomic_DNA"/>
</dbReference>
<proteinExistence type="predicted"/>
<dbReference type="InterPro" id="IPR011990">
    <property type="entry name" value="TPR-like_helical_dom_sf"/>
</dbReference>
<name>A0A1Z4LQ29_9CYAN</name>
<accession>A0A1Z4LQ29</accession>
<dbReference type="Pfam" id="PF12770">
    <property type="entry name" value="CHAT"/>
    <property type="match status" value="1"/>
</dbReference>
<dbReference type="Gene3D" id="1.25.40.10">
    <property type="entry name" value="Tetratricopeptide repeat domain"/>
    <property type="match status" value="3"/>
</dbReference>
<protein>
    <submittedName>
        <fullName evidence="2">TPR repeat protein</fullName>
    </submittedName>
</protein>
<dbReference type="PANTHER" id="PTHR10098">
    <property type="entry name" value="RAPSYN-RELATED"/>
    <property type="match status" value="1"/>
</dbReference>
<evidence type="ECO:0000313" key="2">
    <source>
        <dbReference type="EMBL" id="BAY83356.1"/>
    </source>
</evidence>
<keyword evidence="3" id="KW-1185">Reference proteome</keyword>
<evidence type="ECO:0000259" key="1">
    <source>
        <dbReference type="Pfam" id="PF12770"/>
    </source>
</evidence>
<dbReference type="InterPro" id="IPR024983">
    <property type="entry name" value="CHAT_dom"/>
</dbReference>
<dbReference type="SUPFAM" id="SSF48452">
    <property type="entry name" value="TPR-like"/>
    <property type="match status" value="2"/>
</dbReference>
<evidence type="ECO:0000313" key="3">
    <source>
        <dbReference type="Proteomes" id="UP000218418"/>
    </source>
</evidence>
<feature type="domain" description="CHAT" evidence="1">
    <location>
        <begin position="616"/>
        <end position="884"/>
    </location>
</feature>